<dbReference type="EMBL" id="BNCO01000004">
    <property type="protein sequence ID" value="GIL46831.1"/>
    <property type="molecule type" value="Genomic_DNA"/>
</dbReference>
<gene>
    <name evidence="1" type="ORF">Vafri_3707</name>
</gene>
<dbReference type="Proteomes" id="UP000747399">
    <property type="component" value="Unassembled WGS sequence"/>
</dbReference>
<organism evidence="1 2">
    <name type="scientific">Volvox africanus</name>
    <dbReference type="NCBI Taxonomy" id="51714"/>
    <lineage>
        <taxon>Eukaryota</taxon>
        <taxon>Viridiplantae</taxon>
        <taxon>Chlorophyta</taxon>
        <taxon>core chlorophytes</taxon>
        <taxon>Chlorophyceae</taxon>
        <taxon>CS clade</taxon>
        <taxon>Chlamydomonadales</taxon>
        <taxon>Volvocaceae</taxon>
        <taxon>Volvox</taxon>
    </lineage>
</organism>
<comment type="caution">
    <text evidence="1">The sequence shown here is derived from an EMBL/GenBank/DDBJ whole genome shotgun (WGS) entry which is preliminary data.</text>
</comment>
<reference evidence="1" key="1">
    <citation type="journal article" date="2021" name="Proc. Natl. Acad. Sci. U.S.A.">
        <title>Three genomes in the algal genus Volvox reveal the fate of a haploid sex-determining region after a transition to homothallism.</title>
        <authorList>
            <person name="Yamamoto K."/>
            <person name="Hamaji T."/>
            <person name="Kawai-Toyooka H."/>
            <person name="Matsuzaki R."/>
            <person name="Takahashi F."/>
            <person name="Nishimura Y."/>
            <person name="Kawachi M."/>
            <person name="Noguchi H."/>
            <person name="Minakuchi Y."/>
            <person name="Umen J.G."/>
            <person name="Toyoda A."/>
            <person name="Nozaki H."/>
        </authorList>
    </citation>
    <scope>NUCLEOTIDE SEQUENCE</scope>
    <source>
        <strain evidence="1">NIES-3780</strain>
    </source>
</reference>
<proteinExistence type="predicted"/>
<evidence type="ECO:0000313" key="1">
    <source>
        <dbReference type="EMBL" id="GIL46831.1"/>
    </source>
</evidence>
<dbReference type="AlphaFoldDB" id="A0A8J4ASJ3"/>
<evidence type="ECO:0000313" key="2">
    <source>
        <dbReference type="Proteomes" id="UP000747399"/>
    </source>
</evidence>
<accession>A0A8J4ASJ3</accession>
<keyword evidence="2" id="KW-1185">Reference proteome</keyword>
<sequence>MYPPLALPAIAATCSFPCHSKTASGPFRTEHLTVSQNTTGTPIRLDLLPCYPGMAAVPLNPPLNFRGTLGFTVPFDYVRVGAWDPDNNHMNFIQSPQKGLMYVSVQTVAMPGGAHTGQTRVQAPVYVLHRRRCGPTGQVNLLSFVSCLCLRLRSPFRPLSVGKAGGVSP</sequence>
<name>A0A8J4ASJ3_9CHLO</name>
<protein>
    <submittedName>
        <fullName evidence="1">Uncharacterized protein</fullName>
    </submittedName>
</protein>